<name>A0A752IS46_SALHO</name>
<keyword evidence="1" id="KW-0418">Kinase</keyword>
<reference evidence="1" key="1">
    <citation type="journal article" date="2018" name="Genome Biol.">
        <title>SKESA: strategic k-mer extension for scrupulous assemblies.</title>
        <authorList>
            <person name="Souvorov A."/>
            <person name="Agarwala R."/>
            <person name="Lipman D.J."/>
        </authorList>
    </citation>
    <scope>NUCLEOTIDE SEQUENCE</scope>
    <source>
        <strain evidence="1">34-87</strain>
    </source>
</reference>
<organism evidence="1">
    <name type="scientific">Salmonella enterica subsp. houtenae serovar 21:z4,z23:-</name>
    <dbReference type="NCBI Taxonomy" id="1967606"/>
    <lineage>
        <taxon>Bacteria</taxon>
        <taxon>Pseudomonadati</taxon>
        <taxon>Pseudomonadota</taxon>
        <taxon>Gammaproteobacteria</taxon>
        <taxon>Enterobacterales</taxon>
        <taxon>Enterobacteriaceae</taxon>
        <taxon>Salmonella</taxon>
    </lineage>
</organism>
<comment type="caution">
    <text evidence="1">The sequence shown here is derived from an EMBL/GenBank/DDBJ whole genome shotgun (WGS) entry which is preliminary data.</text>
</comment>
<protein>
    <submittedName>
        <fullName evidence="1">Serine/threonine protein kinase</fullName>
    </submittedName>
</protein>
<gene>
    <name evidence="1" type="ORF">GNA48_003710</name>
</gene>
<dbReference type="AlphaFoldDB" id="A0A752IS46"/>
<accession>A0A752IS46</accession>
<keyword evidence="1" id="KW-0808">Transferase</keyword>
<dbReference type="GO" id="GO:0004674">
    <property type="term" value="F:protein serine/threonine kinase activity"/>
    <property type="evidence" value="ECO:0007669"/>
    <property type="project" value="UniProtKB-KW"/>
</dbReference>
<sequence length="158" mass="18530">MKQSNELILNDLLTKPFTFTKRPEHLPCEMRPLWRCSLILIIFNLASKKSMCSLKKLHVINWILKSERNVTEFEFWNANSNGLKPEVRLDPTLDRALELLVSENLITKEDDRFIISERGNIVSESLIKLDIFSLEKNILQRIKKSMSETNINKIFQVK</sequence>
<proteinExistence type="predicted"/>
<reference evidence="1" key="2">
    <citation type="submission" date="2018-07" db="EMBL/GenBank/DDBJ databases">
        <authorList>
            <consortium name="NCBI Pathogen Detection Project"/>
        </authorList>
    </citation>
    <scope>NUCLEOTIDE SEQUENCE</scope>
    <source>
        <strain evidence="1">34-87</strain>
    </source>
</reference>
<dbReference type="EMBL" id="DAAWEP010000021">
    <property type="protein sequence ID" value="HAF7512855.1"/>
    <property type="molecule type" value="Genomic_DNA"/>
</dbReference>
<keyword evidence="1" id="KW-0723">Serine/threonine-protein kinase</keyword>
<evidence type="ECO:0000313" key="1">
    <source>
        <dbReference type="EMBL" id="HAF7512855.1"/>
    </source>
</evidence>